<feature type="region of interest" description="Disordered" evidence="1">
    <location>
        <begin position="1"/>
        <end position="40"/>
    </location>
</feature>
<comment type="caution">
    <text evidence="2">The sequence shown here is derived from an EMBL/GenBank/DDBJ whole genome shotgun (WGS) entry which is preliminary data.</text>
</comment>
<evidence type="ECO:0000313" key="3">
    <source>
        <dbReference type="Proteomes" id="UP000655523"/>
    </source>
</evidence>
<protein>
    <submittedName>
        <fullName evidence="2">Uncharacterized protein</fullName>
    </submittedName>
</protein>
<sequence>MQPHDATPDTHSPELSGSRHEFGAIRSPDAPETEGFADGIGTFGYVHSLETGSLVDG</sequence>
<accession>A0A972SHL6</accession>
<feature type="compositionally biased region" description="Basic and acidic residues" evidence="1">
    <location>
        <begin position="1"/>
        <end position="23"/>
    </location>
</feature>
<organism evidence="2 3">
    <name type="scientific">Paraburkholderia elongata</name>
    <dbReference type="NCBI Taxonomy" id="2675747"/>
    <lineage>
        <taxon>Bacteria</taxon>
        <taxon>Pseudomonadati</taxon>
        <taxon>Pseudomonadota</taxon>
        <taxon>Betaproteobacteria</taxon>
        <taxon>Burkholderiales</taxon>
        <taxon>Burkholderiaceae</taxon>
        <taxon>Paraburkholderia</taxon>
    </lineage>
</organism>
<dbReference type="AlphaFoldDB" id="A0A972SHL6"/>
<keyword evidence="3" id="KW-1185">Reference proteome</keyword>
<name>A0A972SHL6_9BURK</name>
<gene>
    <name evidence="2" type="ORF">GNZ13_16235</name>
</gene>
<proteinExistence type="predicted"/>
<feature type="non-terminal residue" evidence="2">
    <location>
        <position position="57"/>
    </location>
</feature>
<evidence type="ECO:0000256" key="1">
    <source>
        <dbReference type="SAM" id="MobiDB-lite"/>
    </source>
</evidence>
<reference evidence="2 3" key="1">
    <citation type="submission" date="2019-11" db="EMBL/GenBank/DDBJ databases">
        <title>Metabolism of dissolved organic matter in forest soils.</title>
        <authorList>
            <person name="Cyle K.T."/>
            <person name="Wilhelm R.C."/>
            <person name="Martinez C.E."/>
        </authorList>
    </citation>
    <scope>NUCLEOTIDE SEQUENCE [LARGE SCALE GENOMIC DNA]</scope>
    <source>
        <strain evidence="2 3">5N</strain>
    </source>
</reference>
<dbReference type="EMBL" id="WOEZ01000086">
    <property type="protein sequence ID" value="NPT56098.1"/>
    <property type="molecule type" value="Genomic_DNA"/>
</dbReference>
<evidence type="ECO:0000313" key="2">
    <source>
        <dbReference type="EMBL" id="NPT56098.1"/>
    </source>
</evidence>
<dbReference type="Proteomes" id="UP000655523">
    <property type="component" value="Unassembled WGS sequence"/>
</dbReference>